<name>A0ACA9LGT8_9GLOM</name>
<sequence length="407" mass="45974">MVLWLPSFLQATNTSRSTQILAKHIKINNELKPHIPVKEILAQRFKNQRIHAVSVDYDSSTNSKTKVLKDPVCSNGFVAAIFHAYNNHQHLRLSPDDVWLTIAQGVSRHINYNAEKFRSRFVNHEGKKDIKVWGGDILYETSHNTLEGDWAEILNRLVAKVDECVEKIDLAELLICDFSTTTTNSLTASRIVLLDTVKAYFRYIVILSCGIPKVTLEGTLEDWIKIQERVIQLRKLNLELDFWLDRLDPVIRNLVATYRGEIDEDFWSKIINIHVSYGSGGDSHSSVTGWILGFFPYNSGGTAIHSNSLGLDDFPHGTVGVPFITDCGHSLKFIAGFIGANQEISGGEAIVSPVIGWSIIDDDSNDPQSEENVWIAENKWRDNLLQNDFDLPVLDIIWDENNNSKPF</sequence>
<keyword evidence="2" id="KW-1185">Reference proteome</keyword>
<dbReference type="EMBL" id="CAJVQC010003565">
    <property type="protein sequence ID" value="CAG8528847.1"/>
    <property type="molecule type" value="Genomic_DNA"/>
</dbReference>
<protein>
    <submittedName>
        <fullName evidence="1">20106_t:CDS:1</fullName>
    </submittedName>
</protein>
<accession>A0ACA9LGT8</accession>
<reference evidence="1" key="1">
    <citation type="submission" date="2021-06" db="EMBL/GenBank/DDBJ databases">
        <authorList>
            <person name="Kallberg Y."/>
            <person name="Tangrot J."/>
            <person name="Rosling A."/>
        </authorList>
    </citation>
    <scope>NUCLEOTIDE SEQUENCE</scope>
    <source>
        <strain evidence="1">MA461A</strain>
    </source>
</reference>
<dbReference type="Proteomes" id="UP000789920">
    <property type="component" value="Unassembled WGS sequence"/>
</dbReference>
<evidence type="ECO:0000313" key="1">
    <source>
        <dbReference type="EMBL" id="CAG8528847.1"/>
    </source>
</evidence>
<proteinExistence type="predicted"/>
<comment type="caution">
    <text evidence="1">The sequence shown here is derived from an EMBL/GenBank/DDBJ whole genome shotgun (WGS) entry which is preliminary data.</text>
</comment>
<gene>
    <name evidence="1" type="ORF">RPERSI_LOCUS3044</name>
</gene>
<organism evidence="1 2">
    <name type="scientific">Racocetra persica</name>
    <dbReference type="NCBI Taxonomy" id="160502"/>
    <lineage>
        <taxon>Eukaryota</taxon>
        <taxon>Fungi</taxon>
        <taxon>Fungi incertae sedis</taxon>
        <taxon>Mucoromycota</taxon>
        <taxon>Glomeromycotina</taxon>
        <taxon>Glomeromycetes</taxon>
        <taxon>Diversisporales</taxon>
        <taxon>Gigasporaceae</taxon>
        <taxon>Racocetra</taxon>
    </lineage>
</organism>
<evidence type="ECO:0000313" key="2">
    <source>
        <dbReference type="Proteomes" id="UP000789920"/>
    </source>
</evidence>